<proteinExistence type="predicted"/>
<dbReference type="Gene3D" id="3.40.1350.10">
    <property type="match status" value="1"/>
</dbReference>
<dbReference type="GO" id="GO:0009307">
    <property type="term" value="P:DNA restriction-modification system"/>
    <property type="evidence" value="ECO:0007669"/>
    <property type="project" value="InterPro"/>
</dbReference>
<evidence type="ECO:0000259" key="1">
    <source>
        <dbReference type="Pfam" id="PF04471"/>
    </source>
</evidence>
<dbReference type="AlphaFoldDB" id="A0A0W0YLW7"/>
<dbReference type="SUPFAM" id="SSF52980">
    <property type="entry name" value="Restriction endonuclease-like"/>
    <property type="match status" value="1"/>
</dbReference>
<evidence type="ECO:0000313" key="3">
    <source>
        <dbReference type="EMBL" id="KTD57877.1"/>
    </source>
</evidence>
<dbReference type="Proteomes" id="UP000054600">
    <property type="component" value="Unassembled WGS sequence"/>
</dbReference>
<comment type="caution">
    <text evidence="3">The sequence shown here is derived from an EMBL/GenBank/DDBJ whole genome shotgun (WGS) entry which is preliminary data.</text>
</comment>
<sequence>MTKSRSRKIAEKTIFAAFNILQKAGGELRGKEVIDKIRETIVFDDYEKHIYEKTGYVRWESILHFYTINCMKAGYLRKSKGRWILTNEGSEAIKLGPENLLNSANKIYREWDAERKTESPESEMEDITIEQVSLDTGQVQRALLDQYEDNANTGIREFIYNKNPYEFQDLIAALLDAMGYHISHIAERGPDGGIDIVAYTDPLGTKQPRIIVQVKHRPLDSVASDAIQKLSGTLKRNTDVGIFVTSGQFSKPAIKEAINSREHIELIDFDRLIELWIEYYPKMRDDQKNLLPLHPIYFLGSNE</sequence>
<dbReference type="InterPro" id="IPR011335">
    <property type="entry name" value="Restrct_endonuc-II-like"/>
</dbReference>
<dbReference type="GO" id="GO:0015666">
    <property type="term" value="F:restriction endodeoxyribonuclease activity"/>
    <property type="evidence" value="ECO:0007669"/>
    <property type="project" value="TreeGrafter"/>
</dbReference>
<keyword evidence="4" id="KW-1185">Reference proteome</keyword>
<dbReference type="InterPro" id="IPR007560">
    <property type="entry name" value="Restrct_endonuc_IV_Mrr"/>
</dbReference>
<dbReference type="Pfam" id="PF14338">
    <property type="entry name" value="Mrr_N"/>
    <property type="match status" value="1"/>
</dbReference>
<dbReference type="OrthoDB" id="9781481at2"/>
<dbReference type="eggNOG" id="COG4127">
    <property type="taxonomic scope" value="Bacteria"/>
</dbReference>
<accession>A0A0W0YLW7</accession>
<dbReference type="PATRIC" id="fig|1122169.6.peg.2475"/>
<organism evidence="3 4">
    <name type="scientific">Legionella shakespearei DSM 23087</name>
    <dbReference type="NCBI Taxonomy" id="1122169"/>
    <lineage>
        <taxon>Bacteria</taxon>
        <taxon>Pseudomonadati</taxon>
        <taxon>Pseudomonadota</taxon>
        <taxon>Gammaproteobacteria</taxon>
        <taxon>Legionellales</taxon>
        <taxon>Legionellaceae</taxon>
        <taxon>Legionella</taxon>
    </lineage>
</organism>
<dbReference type="Pfam" id="PF04471">
    <property type="entry name" value="Mrr_cat"/>
    <property type="match status" value="1"/>
</dbReference>
<dbReference type="InterPro" id="IPR052906">
    <property type="entry name" value="Type_IV_Methyl-Rstrct_Enzyme"/>
</dbReference>
<feature type="domain" description="Restriction endonuclease type IV Mrr" evidence="1">
    <location>
        <begin position="163"/>
        <end position="275"/>
    </location>
</feature>
<dbReference type="EMBL" id="LNYW01000059">
    <property type="protein sequence ID" value="KTD57877.1"/>
    <property type="molecule type" value="Genomic_DNA"/>
</dbReference>
<dbReference type="RefSeq" id="WP_018576219.1">
    <property type="nucleotide sequence ID" value="NZ_KB892383.1"/>
</dbReference>
<name>A0A0W0YLW7_9GAMM</name>
<protein>
    <submittedName>
        <fullName evidence="3">Mrr restriction system protein</fullName>
    </submittedName>
</protein>
<dbReference type="PANTHER" id="PTHR30015:SF7">
    <property type="entry name" value="TYPE IV METHYL-DIRECTED RESTRICTION ENZYME ECOKMRR"/>
    <property type="match status" value="1"/>
</dbReference>
<evidence type="ECO:0000259" key="2">
    <source>
        <dbReference type="Pfam" id="PF14338"/>
    </source>
</evidence>
<reference evidence="3 4" key="1">
    <citation type="submission" date="2015-11" db="EMBL/GenBank/DDBJ databases">
        <title>Genomic analysis of 38 Legionella species identifies large and diverse effector repertoires.</title>
        <authorList>
            <person name="Burstein D."/>
            <person name="Amaro F."/>
            <person name="Zusman T."/>
            <person name="Lifshitz Z."/>
            <person name="Cohen O."/>
            <person name="Gilbert J.A."/>
            <person name="Pupko T."/>
            <person name="Shuman H.A."/>
            <person name="Segal G."/>
        </authorList>
    </citation>
    <scope>NUCLEOTIDE SEQUENCE [LARGE SCALE GENOMIC DNA]</scope>
    <source>
        <strain evidence="3 4">ATCC 49655</strain>
    </source>
</reference>
<dbReference type="InterPro" id="IPR025745">
    <property type="entry name" value="Mrr-like_N_dom"/>
</dbReference>
<dbReference type="GO" id="GO:0003677">
    <property type="term" value="F:DNA binding"/>
    <property type="evidence" value="ECO:0007669"/>
    <property type="project" value="InterPro"/>
</dbReference>
<feature type="domain" description="Restriction system protein Mrr-like N-terminal" evidence="2">
    <location>
        <begin position="14"/>
        <end position="93"/>
    </location>
</feature>
<evidence type="ECO:0000313" key="4">
    <source>
        <dbReference type="Proteomes" id="UP000054600"/>
    </source>
</evidence>
<gene>
    <name evidence="3" type="ORF">Lsha_2155</name>
</gene>
<dbReference type="PANTHER" id="PTHR30015">
    <property type="entry name" value="MRR RESTRICTION SYSTEM PROTEIN"/>
    <property type="match status" value="1"/>
</dbReference>
<dbReference type="InterPro" id="IPR011856">
    <property type="entry name" value="tRNA_endonuc-like_dom_sf"/>
</dbReference>